<evidence type="ECO:0000313" key="2">
    <source>
        <dbReference type="EMBL" id="MRX79331.1"/>
    </source>
</evidence>
<dbReference type="InterPro" id="IPR046947">
    <property type="entry name" value="LytR-like"/>
</dbReference>
<sequence length="321" mass="35914">MASSTAQRDNGQRAAYASVEELLAGEMGASVHIECGRETVDRAARFVHERYQRRRCAFYLATDQGFDRETVRSYLTFFSRIAGGSVTASDAIVHFGLAHIAKTQIKKLSLEQRALINFARMSLFEPEVVFCERPLANITPATRGVVTAWMGAVADAGGILITAGEPLREALLMPGTAYYEEDGRFLPAKTAIGSEPEEPDEAFYAGDEVHVFKVPARMDGATLLFDPREVDFVESVNRQNFASVRGELYPVSMTLDELEAELERFGFFRCHRSYIVNVQKVAKVERFTRSSFNLTLADARETQIPLAKGRAEAMRDRYGWR</sequence>
<name>A0A7K0G6M2_9ACTN</name>
<dbReference type="PROSITE" id="PS50930">
    <property type="entry name" value="HTH_LYTTR"/>
    <property type="match status" value="1"/>
</dbReference>
<dbReference type="GO" id="GO:0003677">
    <property type="term" value="F:DNA binding"/>
    <property type="evidence" value="ECO:0007669"/>
    <property type="project" value="InterPro"/>
</dbReference>
<dbReference type="PIRSF" id="PIRSF036612">
    <property type="entry name" value="ABC_ATP_LytTR"/>
    <property type="match status" value="1"/>
</dbReference>
<dbReference type="Gene3D" id="3.40.50.300">
    <property type="entry name" value="P-loop containing nucleotide triphosphate hydrolases"/>
    <property type="match status" value="1"/>
</dbReference>
<dbReference type="RefSeq" id="WP_144687227.1">
    <property type="nucleotide sequence ID" value="NZ_VLLQ01000001.1"/>
</dbReference>
<dbReference type="Proteomes" id="UP000470010">
    <property type="component" value="Unassembled WGS sequence"/>
</dbReference>
<feature type="domain" description="HTH LytTR-type" evidence="1">
    <location>
        <begin position="214"/>
        <end position="320"/>
    </location>
</feature>
<gene>
    <name evidence="2" type="ORF">GJE22_01700</name>
</gene>
<dbReference type="InterPro" id="IPR027417">
    <property type="entry name" value="P-loop_NTPase"/>
</dbReference>
<evidence type="ECO:0000313" key="3">
    <source>
        <dbReference type="Proteomes" id="UP000470010"/>
    </source>
</evidence>
<dbReference type="SMART" id="SM00850">
    <property type="entry name" value="LytTR"/>
    <property type="match status" value="1"/>
</dbReference>
<dbReference type="PANTHER" id="PTHR37299:SF1">
    <property type="entry name" value="STAGE 0 SPORULATION PROTEIN A HOMOLOG"/>
    <property type="match status" value="1"/>
</dbReference>
<evidence type="ECO:0000259" key="1">
    <source>
        <dbReference type="PROSITE" id="PS50930"/>
    </source>
</evidence>
<reference evidence="3" key="1">
    <citation type="submission" date="2019-08" db="EMBL/GenBank/DDBJ databases">
        <title>Arthrobacter sp. nov., isolated from plateau pika and Tibetan wild ass.</title>
        <authorList>
            <person name="Ge Y."/>
        </authorList>
    </citation>
    <scope>NUCLEOTIDE SEQUENCE [LARGE SCALE GENOMIC DNA]</scope>
    <source>
        <strain evidence="3">HF-1365</strain>
    </source>
</reference>
<proteinExistence type="predicted"/>
<protein>
    <submittedName>
        <fullName evidence="2">LytR family transcriptional regulator</fullName>
    </submittedName>
</protein>
<organism evidence="2 3">
    <name type="scientific">Enorma shizhengliae</name>
    <dbReference type="NCBI Taxonomy" id="2606615"/>
    <lineage>
        <taxon>Bacteria</taxon>
        <taxon>Bacillati</taxon>
        <taxon>Actinomycetota</taxon>
        <taxon>Coriobacteriia</taxon>
        <taxon>Coriobacteriales</taxon>
        <taxon>Coriobacteriaceae</taxon>
        <taxon>Enorma</taxon>
    </lineage>
</organism>
<dbReference type="EMBL" id="VTFZ01000001">
    <property type="protein sequence ID" value="MRX79331.1"/>
    <property type="molecule type" value="Genomic_DNA"/>
</dbReference>
<dbReference type="SUPFAM" id="SSF52540">
    <property type="entry name" value="P-loop containing nucleoside triphosphate hydrolases"/>
    <property type="match status" value="1"/>
</dbReference>
<dbReference type="Pfam" id="PF04397">
    <property type="entry name" value="LytTR"/>
    <property type="match status" value="1"/>
</dbReference>
<dbReference type="InterPro" id="IPR007492">
    <property type="entry name" value="LytTR_DNA-bd_dom"/>
</dbReference>
<dbReference type="Gene3D" id="2.40.50.1020">
    <property type="entry name" value="LytTr DNA-binding domain"/>
    <property type="match status" value="1"/>
</dbReference>
<accession>A0A7K0G6M2</accession>
<comment type="caution">
    <text evidence="2">The sequence shown here is derived from an EMBL/GenBank/DDBJ whole genome shotgun (WGS) entry which is preliminary data.</text>
</comment>
<dbReference type="GO" id="GO:0000156">
    <property type="term" value="F:phosphorelay response regulator activity"/>
    <property type="evidence" value="ECO:0007669"/>
    <property type="project" value="InterPro"/>
</dbReference>
<keyword evidence="3" id="KW-1185">Reference proteome</keyword>
<dbReference type="InterPro" id="IPR012046">
    <property type="entry name" value="LytTR_ABC"/>
</dbReference>
<dbReference type="AlphaFoldDB" id="A0A7K0G6M2"/>
<dbReference type="PANTHER" id="PTHR37299">
    <property type="entry name" value="TRANSCRIPTIONAL REGULATOR-RELATED"/>
    <property type="match status" value="1"/>
</dbReference>